<keyword evidence="1" id="KW-0472">Membrane</keyword>
<dbReference type="PATRIC" id="fig|576611.7.peg.936"/>
<dbReference type="Pfam" id="PF09842">
    <property type="entry name" value="DUF2069"/>
    <property type="match status" value="1"/>
</dbReference>
<reference evidence="2 3" key="1">
    <citation type="submission" date="2014-03" db="EMBL/GenBank/DDBJ databases">
        <title>Genome of Polynucleobacter strain MWH-MoK4.</title>
        <authorList>
            <person name="Hahn M.W."/>
        </authorList>
    </citation>
    <scope>NUCLEOTIDE SEQUENCE [LARGE SCALE GENOMIC DNA]</scope>
    <source>
        <strain evidence="2 3">MWH-MoK4</strain>
    </source>
</reference>
<gene>
    <name evidence="2" type="ORF">CL55_00009190</name>
</gene>
<evidence type="ECO:0000256" key="1">
    <source>
        <dbReference type="SAM" id="Phobius"/>
    </source>
</evidence>
<dbReference type="HOGENOM" id="CLU_122357_0_0_4"/>
<evidence type="ECO:0000313" key="3">
    <source>
        <dbReference type="Proteomes" id="UP000061135"/>
    </source>
</evidence>
<sequence>MFKSWLSKNPYQLIATAAFVDLFILCVAWEWFISPLRPGGSWLILKAIPLLFAIPGLWKGNVYTMQWASMLILLYITEGLVRILETGVNFWMAALETAIGTVGFVCLLMFLKPIKARAKAAKKERAAAEIPE</sequence>
<dbReference type="EMBL" id="CP007501">
    <property type="protein sequence ID" value="AKD25252.1"/>
    <property type="molecule type" value="Genomic_DNA"/>
</dbReference>
<keyword evidence="3" id="KW-1185">Reference proteome</keyword>
<keyword evidence="1" id="KW-1133">Transmembrane helix</keyword>
<protein>
    <submittedName>
        <fullName evidence="2">Membrane protein</fullName>
    </submittedName>
</protein>
<dbReference type="Proteomes" id="UP000061135">
    <property type="component" value="Chromosome"/>
</dbReference>
<dbReference type="AlphaFoldDB" id="A0A0E3ZLN4"/>
<proteinExistence type="predicted"/>
<dbReference type="InterPro" id="IPR018643">
    <property type="entry name" value="DUF2069_membrane"/>
</dbReference>
<dbReference type="KEGG" id="pdq:CL55_00009190"/>
<feature type="transmembrane region" description="Helical" evidence="1">
    <location>
        <begin position="90"/>
        <end position="111"/>
    </location>
</feature>
<dbReference type="RefSeq" id="WP_046330074.1">
    <property type="nucleotide sequence ID" value="NZ_CP007501.1"/>
</dbReference>
<organism evidence="2 3">
    <name type="scientific">Polynucleobacter duraquae</name>
    <dbReference type="NCBI Taxonomy" id="1835254"/>
    <lineage>
        <taxon>Bacteria</taxon>
        <taxon>Pseudomonadati</taxon>
        <taxon>Pseudomonadota</taxon>
        <taxon>Betaproteobacteria</taxon>
        <taxon>Burkholderiales</taxon>
        <taxon>Burkholderiaceae</taxon>
        <taxon>Polynucleobacter</taxon>
    </lineage>
</organism>
<dbReference type="OrthoDB" id="9181360at2"/>
<dbReference type="STRING" id="1835254.CL55_00009190"/>
<feature type="transmembrane region" description="Helical" evidence="1">
    <location>
        <begin position="39"/>
        <end position="58"/>
    </location>
</feature>
<keyword evidence="1" id="KW-0812">Transmembrane</keyword>
<evidence type="ECO:0000313" key="2">
    <source>
        <dbReference type="EMBL" id="AKD25252.1"/>
    </source>
</evidence>
<accession>A0A0E3ZLN4</accession>
<feature type="transmembrane region" description="Helical" evidence="1">
    <location>
        <begin position="12"/>
        <end position="33"/>
    </location>
</feature>
<name>A0A0E3ZLN4_9BURK</name>